<gene>
    <name evidence="1" type="ORF">D5086_011638</name>
</gene>
<dbReference type="Proteomes" id="UP000309997">
    <property type="component" value="Unassembled WGS sequence"/>
</dbReference>
<reference evidence="1 2" key="1">
    <citation type="journal article" date="2024" name="Plant Biotechnol. J.">
        <title>Genome and CRISPR/Cas9 system of a widespread forest tree (Populus alba) in the world.</title>
        <authorList>
            <person name="Liu Y.J."/>
            <person name="Jiang P.F."/>
            <person name="Han X.M."/>
            <person name="Li X.Y."/>
            <person name="Wang H.M."/>
            <person name="Wang Y.J."/>
            <person name="Wang X.X."/>
            <person name="Zeng Q.Y."/>
        </authorList>
    </citation>
    <scope>NUCLEOTIDE SEQUENCE [LARGE SCALE GENOMIC DNA]</scope>
    <source>
        <strain evidence="2">cv. PAL-ZL1</strain>
    </source>
</reference>
<proteinExistence type="predicted"/>
<name>A0ACC4CE95_POPAL</name>
<protein>
    <submittedName>
        <fullName evidence="1">Uncharacterized protein</fullName>
    </submittedName>
</protein>
<accession>A0ACC4CE95</accession>
<evidence type="ECO:0000313" key="1">
    <source>
        <dbReference type="EMBL" id="KAL3592998.1"/>
    </source>
</evidence>
<dbReference type="EMBL" id="RCHU02000005">
    <property type="protein sequence ID" value="KAL3592998.1"/>
    <property type="molecule type" value="Genomic_DNA"/>
</dbReference>
<sequence>MCGSGTHPECDVLESRFCTAHFFSLMQSFRSQKHSMHWNICEVPSDLGCRNAFEFGTLAVPLAGSLIWPLIYACLKGFAASLACLLEDKRFLPKERGEEDEKSDLTEEDKQPLSSQSLCYLSDGGKTHGTIIRIQLPLRRHREHAAPVNGAGLCSSLGTADSVPQKNKIVETSLRSYDKETRTAESLYQDLIANLEESFQFELNNLVDQEWLFGTTKQDRHGYKRLKVCHDVSCHADSTTRLRAQYLPEADVYGLPYTIPF</sequence>
<comment type="caution">
    <text evidence="1">The sequence shown here is derived from an EMBL/GenBank/DDBJ whole genome shotgun (WGS) entry which is preliminary data.</text>
</comment>
<evidence type="ECO:0000313" key="2">
    <source>
        <dbReference type="Proteomes" id="UP000309997"/>
    </source>
</evidence>
<keyword evidence="2" id="KW-1185">Reference proteome</keyword>
<organism evidence="1 2">
    <name type="scientific">Populus alba</name>
    <name type="common">White poplar</name>
    <dbReference type="NCBI Taxonomy" id="43335"/>
    <lineage>
        <taxon>Eukaryota</taxon>
        <taxon>Viridiplantae</taxon>
        <taxon>Streptophyta</taxon>
        <taxon>Embryophyta</taxon>
        <taxon>Tracheophyta</taxon>
        <taxon>Spermatophyta</taxon>
        <taxon>Magnoliopsida</taxon>
        <taxon>eudicotyledons</taxon>
        <taxon>Gunneridae</taxon>
        <taxon>Pentapetalae</taxon>
        <taxon>rosids</taxon>
        <taxon>fabids</taxon>
        <taxon>Malpighiales</taxon>
        <taxon>Salicaceae</taxon>
        <taxon>Saliceae</taxon>
        <taxon>Populus</taxon>
    </lineage>
</organism>